<organism evidence="2">
    <name type="scientific">uncultured Caudovirales phage</name>
    <dbReference type="NCBI Taxonomy" id="2100421"/>
    <lineage>
        <taxon>Viruses</taxon>
        <taxon>Duplodnaviria</taxon>
        <taxon>Heunggongvirae</taxon>
        <taxon>Uroviricota</taxon>
        <taxon>Caudoviricetes</taxon>
        <taxon>Peduoviridae</taxon>
        <taxon>Maltschvirus</taxon>
        <taxon>Maltschvirus maltsch</taxon>
    </lineage>
</organism>
<feature type="compositionally biased region" description="Polar residues" evidence="1">
    <location>
        <begin position="91"/>
        <end position="108"/>
    </location>
</feature>
<accession>A0A6J5NFD8</accession>
<feature type="compositionally biased region" description="Low complexity" evidence="1">
    <location>
        <begin position="127"/>
        <end position="141"/>
    </location>
</feature>
<reference evidence="2" key="1">
    <citation type="submission" date="2020-04" db="EMBL/GenBank/DDBJ databases">
        <authorList>
            <person name="Chiriac C."/>
            <person name="Salcher M."/>
            <person name="Ghai R."/>
            <person name="Kavagutti S V."/>
        </authorList>
    </citation>
    <scope>NUCLEOTIDE SEQUENCE</scope>
</reference>
<evidence type="ECO:0000313" key="2">
    <source>
        <dbReference type="EMBL" id="CAB4156516.1"/>
    </source>
</evidence>
<protein>
    <submittedName>
        <fullName evidence="2">Uncharacterized protein</fullName>
    </submittedName>
</protein>
<gene>
    <name evidence="2" type="ORF">UFOVP661_62</name>
</gene>
<sequence>MAYASQSGRARTNSSGPQAHAICDRCGFRYNHVNLSWQYDWAGASLINKRLLVCNSCYDEPQQQLRAIVIPPDPMPIVNPRTQDFVTAETSNRATSGQNTVDPTTNIPVVNGDTRITQDDKVRVTQTTGEPPGGLNEEPGTSEFVPDSIGGNDPGLPYNMDEVPQTGPLNGD</sequence>
<dbReference type="EMBL" id="LR796642">
    <property type="protein sequence ID" value="CAB4156516.1"/>
    <property type="molecule type" value="Genomic_DNA"/>
</dbReference>
<proteinExistence type="predicted"/>
<evidence type="ECO:0000256" key="1">
    <source>
        <dbReference type="SAM" id="MobiDB-lite"/>
    </source>
</evidence>
<name>A0A6J5NFD8_9CAUD</name>
<feature type="region of interest" description="Disordered" evidence="1">
    <location>
        <begin position="91"/>
        <end position="172"/>
    </location>
</feature>